<organism evidence="1 2">
    <name type="scientific">Symbiodinium natans</name>
    <dbReference type="NCBI Taxonomy" id="878477"/>
    <lineage>
        <taxon>Eukaryota</taxon>
        <taxon>Sar</taxon>
        <taxon>Alveolata</taxon>
        <taxon>Dinophyceae</taxon>
        <taxon>Suessiales</taxon>
        <taxon>Symbiodiniaceae</taxon>
        <taxon>Symbiodinium</taxon>
    </lineage>
</organism>
<dbReference type="Proteomes" id="UP000604046">
    <property type="component" value="Unassembled WGS sequence"/>
</dbReference>
<comment type="caution">
    <text evidence="1">The sequence shown here is derived from an EMBL/GenBank/DDBJ whole genome shotgun (WGS) entry which is preliminary data.</text>
</comment>
<keyword evidence="2" id="KW-1185">Reference proteome</keyword>
<evidence type="ECO:0000313" key="1">
    <source>
        <dbReference type="EMBL" id="CAE7506389.1"/>
    </source>
</evidence>
<reference evidence="1" key="1">
    <citation type="submission" date="2021-02" db="EMBL/GenBank/DDBJ databases">
        <authorList>
            <person name="Dougan E. K."/>
            <person name="Rhodes N."/>
            <person name="Thang M."/>
            <person name="Chan C."/>
        </authorList>
    </citation>
    <scope>NUCLEOTIDE SEQUENCE</scope>
</reference>
<evidence type="ECO:0000313" key="2">
    <source>
        <dbReference type="Proteomes" id="UP000604046"/>
    </source>
</evidence>
<protein>
    <submittedName>
        <fullName evidence="1">Uncharacterized protein</fullName>
    </submittedName>
</protein>
<name>A0A812T593_9DINO</name>
<accession>A0A812T593</accession>
<dbReference type="EMBL" id="CAJNDS010002514">
    <property type="protein sequence ID" value="CAE7506389.1"/>
    <property type="molecule type" value="Genomic_DNA"/>
</dbReference>
<proteinExistence type="predicted"/>
<sequence length="229" mass="25006">MGELSVAPHTWAFMLSTAAITPEDLEGLFFGHDPMHVCSFRLLGSAGSGTDKATAVLSQFAQELVAEQMRKGFRLLGWCNLRSAPFDELSLNSEERRLHQAVKTASDALAGADAPFAGCLVLRPPRDKNDKGKFQQSAVAFGTSLQRVPLKVRHLSTQTSPSAEQVNGELKELMAACTADLRDDVTDLDTIVCKALAECERTEQKILPQVKRLRAAQHAAWSEKSTQRA</sequence>
<dbReference type="OrthoDB" id="420255at2759"/>
<gene>
    <name evidence="1" type="ORF">SNAT2548_LOCUS28362</name>
</gene>
<dbReference type="AlphaFoldDB" id="A0A812T593"/>